<feature type="chain" id="PRO_5006434474" description="ABC transport system substrate-binding protein" evidence="1">
    <location>
        <begin position="23"/>
        <end position="326"/>
    </location>
</feature>
<dbReference type="STRING" id="108015.GA0061099_1006427"/>
<dbReference type="SUPFAM" id="SSF53822">
    <property type="entry name" value="Periplasmic binding protein-like I"/>
    <property type="match status" value="1"/>
</dbReference>
<dbReference type="Proteomes" id="UP000051380">
    <property type="component" value="Unassembled WGS sequence"/>
</dbReference>
<accession>A0A0R3CIX6</accession>
<protein>
    <recommendedName>
        <fullName evidence="4">ABC transport system substrate-binding protein</fullName>
    </recommendedName>
</protein>
<dbReference type="EMBL" id="LJYF01000026">
    <property type="protein sequence ID" value="KRP96204.1"/>
    <property type="molecule type" value="Genomic_DNA"/>
</dbReference>
<organism evidence="2 3">
    <name type="scientific">Bradyrhizobium yuanmingense</name>
    <dbReference type="NCBI Taxonomy" id="108015"/>
    <lineage>
        <taxon>Bacteria</taxon>
        <taxon>Pseudomonadati</taxon>
        <taxon>Pseudomonadota</taxon>
        <taxon>Alphaproteobacteria</taxon>
        <taxon>Hyphomicrobiales</taxon>
        <taxon>Nitrobacteraceae</taxon>
        <taxon>Bradyrhizobium</taxon>
    </lineage>
</organism>
<dbReference type="RefSeq" id="WP_057027490.1">
    <property type="nucleotide sequence ID" value="NZ_LJYF01000026.1"/>
</dbReference>
<dbReference type="Gene3D" id="3.40.50.2300">
    <property type="match status" value="2"/>
</dbReference>
<name>A0A0R3CIX6_9BRAD</name>
<proteinExistence type="predicted"/>
<dbReference type="PANTHER" id="PTHR35271:SF1">
    <property type="entry name" value="ABC TRANSPORTER, SUBSTRATE-BINDING LIPOPROTEIN"/>
    <property type="match status" value="1"/>
</dbReference>
<dbReference type="InterPro" id="IPR007487">
    <property type="entry name" value="ABC_transpt-TYRBP-like"/>
</dbReference>
<dbReference type="OrthoDB" id="8196193at2"/>
<comment type="caution">
    <text evidence="2">The sequence shown here is derived from an EMBL/GenBank/DDBJ whole genome shotgun (WGS) entry which is preliminary data.</text>
</comment>
<evidence type="ECO:0008006" key="4">
    <source>
        <dbReference type="Google" id="ProtNLM"/>
    </source>
</evidence>
<evidence type="ECO:0000256" key="1">
    <source>
        <dbReference type="SAM" id="SignalP"/>
    </source>
</evidence>
<evidence type="ECO:0000313" key="3">
    <source>
        <dbReference type="Proteomes" id="UP000051380"/>
    </source>
</evidence>
<evidence type="ECO:0000313" key="2">
    <source>
        <dbReference type="EMBL" id="KRP96204.1"/>
    </source>
</evidence>
<reference evidence="2 3" key="1">
    <citation type="submission" date="2015-09" db="EMBL/GenBank/DDBJ databases">
        <title>Draft Genome Sequence of the Strain BR 3267 (Bradyrhizobium yuanmingense) recommended as inoculant for cowpea in Brazil.</title>
        <authorList>
            <person name="Simoes-Araujo J.L."/>
            <person name="Zilli J.E."/>
        </authorList>
    </citation>
    <scope>NUCLEOTIDE SEQUENCE [LARGE SCALE GENOMIC DNA]</scope>
    <source>
        <strain evidence="2 3">BR3267</strain>
    </source>
</reference>
<dbReference type="Pfam" id="PF04392">
    <property type="entry name" value="ABC_sub_bind"/>
    <property type="match status" value="1"/>
</dbReference>
<feature type="signal peptide" evidence="1">
    <location>
        <begin position="1"/>
        <end position="22"/>
    </location>
</feature>
<gene>
    <name evidence="2" type="ORF">AOQ72_17880</name>
</gene>
<dbReference type="PANTHER" id="PTHR35271">
    <property type="entry name" value="ABC TRANSPORTER, SUBSTRATE-BINDING LIPOPROTEIN-RELATED"/>
    <property type="match status" value="1"/>
</dbReference>
<keyword evidence="1" id="KW-0732">Signal</keyword>
<dbReference type="CDD" id="cd06325">
    <property type="entry name" value="PBP1_ABC_unchar_transporter"/>
    <property type="match status" value="1"/>
</dbReference>
<sequence>MRRRTFLSFLAIAAISAREALAQKRVPVVGFVGFATPEIDNAVLVPFRKALAELGYVEGRTIVIEAHSTAGDVSRGLALIDDLVARQVDVLLSPGPAAARAIIRKTNIPVVAVALPAVQSDPELFQSLARPGGSLTGFAAFGEEMSAKRIEMIREILPSLKRIGVLNNATDPTFSAWGAQTIEEARRAGLEPVRLGLTSASPAAVAEQFNVLAGAGGNAVIVIRDYMTAAMQDAICRIGIDMKIAVIGQQKEFAHAGALISYGADIGDLFRRAAGYVDLILKGQKPANMPIQLPTKFELAVNLKTARALGVTIPPTILVLTDDVIE</sequence>
<dbReference type="AlphaFoldDB" id="A0A0R3CIX6"/>
<dbReference type="InterPro" id="IPR028082">
    <property type="entry name" value="Peripla_BP_I"/>
</dbReference>